<evidence type="ECO:0000259" key="4">
    <source>
        <dbReference type="PROSITE" id="PS50119"/>
    </source>
</evidence>
<protein>
    <recommendedName>
        <fullName evidence="4">B box-type domain-containing protein</fullName>
    </recommendedName>
</protein>
<keyword evidence="1 3" id="KW-0863">Zinc-finger</keyword>
<dbReference type="Gene3D" id="4.10.640.40">
    <property type="entry name" value="Cytoplasmic polyadenylation element-binding protein, ZZ domain"/>
    <property type="match status" value="1"/>
</dbReference>
<accession>A0A8C8SHR4</accession>
<evidence type="ECO:0000256" key="1">
    <source>
        <dbReference type="ARBA" id="ARBA00022771"/>
    </source>
</evidence>
<evidence type="ECO:0000256" key="3">
    <source>
        <dbReference type="PROSITE-ProRule" id="PRU00024"/>
    </source>
</evidence>
<keyword evidence="1 3" id="KW-0479">Metal-binding</keyword>
<dbReference type="Pfam" id="PF22586">
    <property type="entry name" value="ANCHR-like_BBOX"/>
    <property type="match status" value="1"/>
</dbReference>
<reference evidence="5" key="2">
    <citation type="submission" date="2025-09" db="UniProtKB">
        <authorList>
            <consortium name="Ensembl"/>
        </authorList>
    </citation>
    <scope>IDENTIFICATION</scope>
</reference>
<dbReference type="InterPro" id="IPR000315">
    <property type="entry name" value="Znf_B-box"/>
</dbReference>
<name>A0A8C8SHR4_9SAUR</name>
<evidence type="ECO:0000256" key="2">
    <source>
        <dbReference type="ARBA" id="ARBA00022833"/>
    </source>
</evidence>
<dbReference type="SMART" id="SM00336">
    <property type="entry name" value="BBOX"/>
    <property type="match status" value="1"/>
</dbReference>
<dbReference type="InterPro" id="IPR037688">
    <property type="entry name" value="ZBBX"/>
</dbReference>
<dbReference type="Ensembl" id="ENSPCET00000022682.1">
    <property type="protein sequence ID" value="ENSPCEP00000021934.1"/>
    <property type="gene ID" value="ENSPCEG00000016813.1"/>
</dbReference>
<dbReference type="InterPro" id="IPR038446">
    <property type="entry name" value="CEBP_ZZ_sf"/>
</dbReference>
<sequence length="214" mass="24665">MTNVASLEKPKMKVKTCGQCEIKNALLVCLECGEDYCGSCFARVHQKGALKLHRMIPFQAKTHVSAGKLEATHKFMEDINPDESKMNHEQKKANSKNQLTSGIFSSLLMSTTVFENRSDGLLLDGTFDEEESSASFQEALTQWRNGNHERKKEQNSYEVQPVCEVQTNLTILRKPVKIEFKEDSLNYMEKLWLKKHRRYFSSLLRNLLPQEYII</sequence>
<feature type="domain" description="B box-type" evidence="4">
    <location>
        <begin position="12"/>
        <end position="58"/>
    </location>
</feature>
<organism evidence="5 6">
    <name type="scientific">Pelusios castaneus</name>
    <name type="common">West African mud turtle</name>
    <dbReference type="NCBI Taxonomy" id="367368"/>
    <lineage>
        <taxon>Eukaryota</taxon>
        <taxon>Metazoa</taxon>
        <taxon>Chordata</taxon>
        <taxon>Craniata</taxon>
        <taxon>Vertebrata</taxon>
        <taxon>Euteleostomi</taxon>
        <taxon>Archelosauria</taxon>
        <taxon>Testudinata</taxon>
        <taxon>Testudines</taxon>
        <taxon>Pleurodira</taxon>
        <taxon>Pelomedusidae</taxon>
        <taxon>Pelusios</taxon>
    </lineage>
</organism>
<dbReference type="PROSITE" id="PS50119">
    <property type="entry name" value="ZF_BBOX"/>
    <property type="match status" value="1"/>
</dbReference>
<reference evidence="5" key="1">
    <citation type="submission" date="2025-08" db="UniProtKB">
        <authorList>
            <consortium name="Ensembl"/>
        </authorList>
    </citation>
    <scope>IDENTIFICATION</scope>
</reference>
<evidence type="ECO:0000313" key="5">
    <source>
        <dbReference type="Ensembl" id="ENSPCEP00000021934.1"/>
    </source>
</evidence>
<dbReference type="PANTHER" id="PTHR28634">
    <property type="entry name" value="ZINC FINGER B-BOX DOMAIN-CONTAINING PROTEIN 1"/>
    <property type="match status" value="1"/>
</dbReference>
<dbReference type="CDD" id="cd19818">
    <property type="entry name" value="Bbox1_ZBBX"/>
    <property type="match status" value="1"/>
</dbReference>
<dbReference type="AlphaFoldDB" id="A0A8C8SHR4"/>
<dbReference type="Proteomes" id="UP000694393">
    <property type="component" value="Unplaced"/>
</dbReference>
<keyword evidence="2" id="KW-0862">Zinc</keyword>
<keyword evidence="6" id="KW-1185">Reference proteome</keyword>
<dbReference type="GO" id="GO:0008270">
    <property type="term" value="F:zinc ion binding"/>
    <property type="evidence" value="ECO:0007669"/>
    <property type="project" value="UniProtKB-KW"/>
</dbReference>
<evidence type="ECO:0000313" key="6">
    <source>
        <dbReference type="Proteomes" id="UP000694393"/>
    </source>
</evidence>
<dbReference type="PANTHER" id="PTHR28634:SF1">
    <property type="entry name" value="ZINC FINGER B-BOX DOMAIN-CONTAINING PROTEIN 1"/>
    <property type="match status" value="1"/>
</dbReference>
<proteinExistence type="predicted"/>
<dbReference type="SUPFAM" id="SSF57845">
    <property type="entry name" value="B-box zinc-binding domain"/>
    <property type="match status" value="1"/>
</dbReference>